<proteinExistence type="predicted"/>
<protein>
    <submittedName>
        <fullName evidence="2">ABC transporter permease</fullName>
    </submittedName>
</protein>
<reference evidence="2" key="1">
    <citation type="journal article" date="2014" name="Int. J. Syst. Evol. Microbiol.">
        <title>Complete genome sequence of Corynebacterium casei LMG S-19264T (=DSM 44701T), isolated from a smear-ripened cheese.</title>
        <authorList>
            <consortium name="US DOE Joint Genome Institute (JGI-PGF)"/>
            <person name="Walter F."/>
            <person name="Albersmeier A."/>
            <person name="Kalinowski J."/>
            <person name="Ruckert C."/>
        </authorList>
    </citation>
    <scope>NUCLEOTIDE SEQUENCE</scope>
    <source>
        <strain evidence="2">CCM 8606</strain>
    </source>
</reference>
<accession>A0A8J3AN19</accession>
<feature type="transmembrane region" description="Helical" evidence="1">
    <location>
        <begin position="165"/>
        <end position="186"/>
    </location>
</feature>
<evidence type="ECO:0000256" key="1">
    <source>
        <dbReference type="SAM" id="Phobius"/>
    </source>
</evidence>
<keyword evidence="1" id="KW-0812">Transmembrane</keyword>
<evidence type="ECO:0000313" key="3">
    <source>
        <dbReference type="Proteomes" id="UP000619536"/>
    </source>
</evidence>
<dbReference type="PIRSF" id="PIRSF037394">
    <property type="entry name" value="ABC_thiamine-permease_YkoE_prd"/>
    <property type="match status" value="1"/>
</dbReference>
<dbReference type="RefSeq" id="WP_188354894.1">
    <property type="nucleotide sequence ID" value="NZ_BMDH01000001.1"/>
</dbReference>
<feature type="transmembrane region" description="Helical" evidence="1">
    <location>
        <begin position="135"/>
        <end position="153"/>
    </location>
</feature>
<reference evidence="2" key="2">
    <citation type="submission" date="2020-09" db="EMBL/GenBank/DDBJ databases">
        <authorList>
            <person name="Sun Q."/>
            <person name="Sedlacek I."/>
        </authorList>
    </citation>
    <scope>NUCLEOTIDE SEQUENCE</scope>
    <source>
        <strain evidence="2">CCM 8606</strain>
    </source>
</reference>
<dbReference type="AlphaFoldDB" id="A0A8J3AN19"/>
<dbReference type="Pfam" id="PF09819">
    <property type="entry name" value="ABC_cobalt"/>
    <property type="match status" value="1"/>
</dbReference>
<keyword evidence="1" id="KW-1133">Transmembrane helix</keyword>
<organism evidence="2 3">
    <name type="scientific">Galliscardovia ingluviei</name>
    <dbReference type="NCBI Taxonomy" id="1769422"/>
    <lineage>
        <taxon>Bacteria</taxon>
        <taxon>Bacillati</taxon>
        <taxon>Actinomycetota</taxon>
        <taxon>Actinomycetes</taxon>
        <taxon>Bifidobacteriales</taxon>
        <taxon>Bifidobacteriaceae</taxon>
        <taxon>Galliscardovia</taxon>
    </lineage>
</organism>
<dbReference type="InterPro" id="IPR017195">
    <property type="entry name" value="ABC_thiamin-permease_prd"/>
</dbReference>
<gene>
    <name evidence="2" type="ORF">GCM10007377_07780</name>
</gene>
<dbReference type="Proteomes" id="UP000619536">
    <property type="component" value="Unassembled WGS sequence"/>
</dbReference>
<name>A0A8J3AN19_9BIFI</name>
<comment type="caution">
    <text evidence="2">The sequence shown here is derived from an EMBL/GenBank/DDBJ whole genome shotgun (WGS) entry which is preliminary data.</text>
</comment>
<feature type="transmembrane region" description="Helical" evidence="1">
    <location>
        <begin position="21"/>
        <end position="42"/>
    </location>
</feature>
<sequence>MSSEQISTKQSSTSSISRRWRVVDIVVASIIAVASGVIFWGWDFVSAAPLDIFGALTPGFEGILNGMWLFAGPLAAIIVRKPGAALYAEVIAAVIETLLGNPWGIMGSLIVGIVQGLFTELAFAVVLWKVYNLGTTLLAGACAGLGCGLFYWFTNPAWSVMRALVYTGTSIVSGVILAGIVVWIIYKALAATGVLERFAAGRAAALV</sequence>
<keyword evidence="3" id="KW-1185">Reference proteome</keyword>
<dbReference type="EMBL" id="BMDH01000001">
    <property type="protein sequence ID" value="GGI13802.1"/>
    <property type="molecule type" value="Genomic_DNA"/>
</dbReference>
<feature type="transmembrane region" description="Helical" evidence="1">
    <location>
        <begin position="86"/>
        <end position="103"/>
    </location>
</feature>
<evidence type="ECO:0000313" key="2">
    <source>
        <dbReference type="EMBL" id="GGI13802.1"/>
    </source>
</evidence>
<keyword evidence="1" id="KW-0472">Membrane</keyword>
<feature type="transmembrane region" description="Helical" evidence="1">
    <location>
        <begin position="62"/>
        <end position="79"/>
    </location>
</feature>